<dbReference type="AlphaFoldDB" id="A0A9X8EJR1"/>
<dbReference type="EMBL" id="RJUR01000011">
    <property type="protein sequence ID" value="ROQ52887.1"/>
    <property type="molecule type" value="Genomic_DNA"/>
</dbReference>
<dbReference type="RefSeq" id="WP_123752364.1">
    <property type="nucleotide sequence ID" value="NZ_RJUR01000011.1"/>
</dbReference>
<dbReference type="GO" id="GO:0003700">
    <property type="term" value="F:DNA-binding transcription factor activity"/>
    <property type="evidence" value="ECO:0007669"/>
    <property type="project" value="InterPro"/>
</dbReference>
<dbReference type="Gene3D" id="3.40.640.10">
    <property type="entry name" value="Type I PLP-dependent aspartate aminotransferase-like (Major domain)"/>
    <property type="match status" value="1"/>
</dbReference>
<dbReference type="InterPro" id="IPR004839">
    <property type="entry name" value="Aminotransferase_I/II_large"/>
</dbReference>
<dbReference type="PANTHER" id="PTHR46577">
    <property type="entry name" value="HTH-TYPE TRANSCRIPTIONAL REGULATORY PROTEIN GABR"/>
    <property type="match status" value="1"/>
</dbReference>
<dbReference type="GO" id="GO:0003677">
    <property type="term" value="F:DNA binding"/>
    <property type="evidence" value="ECO:0007669"/>
    <property type="project" value="UniProtKB-KW"/>
</dbReference>
<dbReference type="CDD" id="cd00609">
    <property type="entry name" value="AAT_like"/>
    <property type="match status" value="1"/>
</dbReference>
<dbReference type="GO" id="GO:0030170">
    <property type="term" value="F:pyridoxal phosphate binding"/>
    <property type="evidence" value="ECO:0007669"/>
    <property type="project" value="InterPro"/>
</dbReference>
<evidence type="ECO:0000256" key="5">
    <source>
        <dbReference type="ARBA" id="ARBA00023163"/>
    </source>
</evidence>
<dbReference type="SUPFAM" id="SSF53383">
    <property type="entry name" value="PLP-dependent transferases"/>
    <property type="match status" value="1"/>
</dbReference>
<evidence type="ECO:0000313" key="8">
    <source>
        <dbReference type="Proteomes" id="UP000269115"/>
    </source>
</evidence>
<evidence type="ECO:0000259" key="6">
    <source>
        <dbReference type="PROSITE" id="PS50949"/>
    </source>
</evidence>
<dbReference type="SUPFAM" id="SSF46785">
    <property type="entry name" value="Winged helix' DNA-binding domain"/>
    <property type="match status" value="1"/>
</dbReference>
<proteinExistence type="inferred from homology"/>
<keyword evidence="4" id="KW-0238">DNA-binding</keyword>
<dbReference type="CDD" id="cd07377">
    <property type="entry name" value="WHTH_GntR"/>
    <property type="match status" value="1"/>
</dbReference>
<dbReference type="PANTHER" id="PTHR46577:SF1">
    <property type="entry name" value="HTH-TYPE TRANSCRIPTIONAL REGULATORY PROTEIN GABR"/>
    <property type="match status" value="1"/>
</dbReference>
<dbReference type="Pfam" id="PF00155">
    <property type="entry name" value="Aminotran_1_2"/>
    <property type="match status" value="1"/>
</dbReference>
<dbReference type="InterPro" id="IPR051446">
    <property type="entry name" value="HTH_trans_reg/aminotransferase"/>
</dbReference>
<organism evidence="7 8">
    <name type="scientific">Pseudomonas putida</name>
    <name type="common">Arthrobacter siderocapsulatus</name>
    <dbReference type="NCBI Taxonomy" id="303"/>
    <lineage>
        <taxon>Bacteria</taxon>
        <taxon>Pseudomonadati</taxon>
        <taxon>Pseudomonadota</taxon>
        <taxon>Gammaproteobacteria</taxon>
        <taxon>Pseudomonadales</taxon>
        <taxon>Pseudomonadaceae</taxon>
        <taxon>Pseudomonas</taxon>
    </lineage>
</organism>
<comment type="similarity">
    <text evidence="1">In the C-terminal section; belongs to the class-I pyridoxal-phosphate-dependent aminotransferase family.</text>
</comment>
<evidence type="ECO:0000313" key="7">
    <source>
        <dbReference type="EMBL" id="ROQ52887.1"/>
    </source>
</evidence>
<dbReference type="Proteomes" id="UP000269115">
    <property type="component" value="Unassembled WGS sequence"/>
</dbReference>
<dbReference type="PROSITE" id="PS50949">
    <property type="entry name" value="HTH_GNTR"/>
    <property type="match status" value="1"/>
</dbReference>
<dbReference type="InterPro" id="IPR015421">
    <property type="entry name" value="PyrdxlP-dep_Trfase_major"/>
</dbReference>
<evidence type="ECO:0000256" key="2">
    <source>
        <dbReference type="ARBA" id="ARBA00022898"/>
    </source>
</evidence>
<dbReference type="Pfam" id="PF00392">
    <property type="entry name" value="GntR"/>
    <property type="match status" value="1"/>
</dbReference>
<sequence>MARKANVVDIPSLGMLDRSSGQLGRQLAQALRAAIRRGDLKPGEALPSTRMLARSLMIARGTAIEAFEQLTAEGFLESRGRAGTRVAHSLEEPPAAHTTGVARPAASSARIERFAQLARRFGEVPQVPFAVSVPLGKAAPDDIWRRLGNRVRARGPGAPAGYGDPLGEIELREAVVDYVRKSRSVRCEASQVIITSGTQQGLYLACQVLLDIGDFAWVEDPAYRGITAILESAGHSGQMVRVPVDAEGMDVEHAVATCPHARAAFVTSSHQYPLGMPMSMTRREALLSWARTHNAWVIEDDYDGELRYAGHPFPSLQGLDPERVIYLGTFSKILFPSLRLGYAIVPPDLVDAFCGARVLMDRHPANADQQVLAAFINEGHLDRHIRRIRGVYATIHRQVNEAVARWLEPELAWLQPTDQGMHLVLWLAAGIDDRQVADQAAEAGVVVRAVSPMYAGPHGRPGLVLGLGGFSGEAIDAAMQRLARVIESASVQASACR</sequence>
<reference evidence="7 8" key="1">
    <citation type="submission" date="2018-11" db="EMBL/GenBank/DDBJ databases">
        <title>Genomic analyses of the natural microbiome of Caenorhabditis elegans.</title>
        <authorList>
            <person name="Samuel B."/>
        </authorList>
    </citation>
    <scope>NUCLEOTIDE SEQUENCE [LARGE SCALE GENOMIC DNA]</scope>
    <source>
        <strain evidence="7 8">BIGb0473</strain>
    </source>
</reference>
<accession>A0A9X8EJR1</accession>
<evidence type="ECO:0000256" key="1">
    <source>
        <dbReference type="ARBA" id="ARBA00005384"/>
    </source>
</evidence>
<dbReference type="InterPro" id="IPR000524">
    <property type="entry name" value="Tscrpt_reg_HTH_GntR"/>
</dbReference>
<dbReference type="InterPro" id="IPR036388">
    <property type="entry name" value="WH-like_DNA-bd_sf"/>
</dbReference>
<keyword evidence="5" id="KW-0804">Transcription</keyword>
<keyword evidence="3" id="KW-0805">Transcription regulation</keyword>
<name>A0A9X8EJR1_PSEPU</name>
<evidence type="ECO:0000256" key="3">
    <source>
        <dbReference type="ARBA" id="ARBA00023015"/>
    </source>
</evidence>
<keyword evidence="2" id="KW-0663">Pyridoxal phosphate</keyword>
<gene>
    <name evidence="7" type="ORF">EDF85_0630</name>
</gene>
<evidence type="ECO:0000256" key="4">
    <source>
        <dbReference type="ARBA" id="ARBA00023125"/>
    </source>
</evidence>
<dbReference type="InterPro" id="IPR015424">
    <property type="entry name" value="PyrdxlP-dep_Trfase"/>
</dbReference>
<feature type="domain" description="HTH gntR-type" evidence="6">
    <location>
        <begin position="21"/>
        <end position="89"/>
    </location>
</feature>
<dbReference type="SMART" id="SM00345">
    <property type="entry name" value="HTH_GNTR"/>
    <property type="match status" value="1"/>
</dbReference>
<dbReference type="Gene3D" id="1.10.10.10">
    <property type="entry name" value="Winged helix-like DNA-binding domain superfamily/Winged helix DNA-binding domain"/>
    <property type="match status" value="1"/>
</dbReference>
<protein>
    <submittedName>
        <fullName evidence="7">GntR family transcriptional regulator</fullName>
    </submittedName>
</protein>
<comment type="caution">
    <text evidence="7">The sequence shown here is derived from an EMBL/GenBank/DDBJ whole genome shotgun (WGS) entry which is preliminary data.</text>
</comment>
<dbReference type="InterPro" id="IPR036390">
    <property type="entry name" value="WH_DNA-bd_sf"/>
</dbReference>